<dbReference type="InterPro" id="IPR000326">
    <property type="entry name" value="PAP2/HPO"/>
</dbReference>
<feature type="transmembrane region" description="Helical" evidence="7">
    <location>
        <begin position="183"/>
        <end position="201"/>
    </location>
</feature>
<comment type="caution">
    <text evidence="9">The sequence shown here is derived from an EMBL/GenBank/DDBJ whole genome shotgun (WGS) entry which is preliminary data.</text>
</comment>
<dbReference type="OrthoDB" id="9773582at2"/>
<evidence type="ECO:0000256" key="5">
    <source>
        <dbReference type="ARBA" id="ARBA00022989"/>
    </source>
</evidence>
<keyword evidence="4" id="KW-0378">Hydrolase</keyword>
<dbReference type="Gene3D" id="1.20.144.10">
    <property type="entry name" value="Phosphatidic acid phosphatase type 2/haloperoxidase"/>
    <property type="match status" value="1"/>
</dbReference>
<dbReference type="Pfam" id="PF01569">
    <property type="entry name" value="PAP2"/>
    <property type="match status" value="1"/>
</dbReference>
<evidence type="ECO:0000313" key="9">
    <source>
        <dbReference type="EMBL" id="TWR27430.1"/>
    </source>
</evidence>
<name>A0A563U7V8_9SPHI</name>
<comment type="subcellular location">
    <subcellularLocation>
        <location evidence="1">Cell membrane</location>
        <topology evidence="1">Multi-pass membrane protein</topology>
    </subcellularLocation>
</comment>
<evidence type="ECO:0000256" key="1">
    <source>
        <dbReference type="ARBA" id="ARBA00004651"/>
    </source>
</evidence>
<keyword evidence="6 7" id="KW-0472">Membrane</keyword>
<evidence type="ECO:0000256" key="4">
    <source>
        <dbReference type="ARBA" id="ARBA00022801"/>
    </source>
</evidence>
<evidence type="ECO:0000313" key="10">
    <source>
        <dbReference type="Proteomes" id="UP000320042"/>
    </source>
</evidence>
<dbReference type="GO" id="GO:0016787">
    <property type="term" value="F:hydrolase activity"/>
    <property type="evidence" value="ECO:0007669"/>
    <property type="project" value="UniProtKB-KW"/>
</dbReference>
<keyword evidence="2" id="KW-1003">Cell membrane</keyword>
<feature type="transmembrane region" description="Helical" evidence="7">
    <location>
        <begin position="133"/>
        <end position="152"/>
    </location>
</feature>
<dbReference type="Proteomes" id="UP000320042">
    <property type="component" value="Unassembled WGS sequence"/>
</dbReference>
<dbReference type="PANTHER" id="PTHR14969">
    <property type="entry name" value="SPHINGOSINE-1-PHOSPHATE PHOSPHOHYDROLASE"/>
    <property type="match status" value="1"/>
</dbReference>
<proteinExistence type="predicted"/>
<organism evidence="9 10">
    <name type="scientific">Mucilaginibacter pallidiroseus</name>
    <dbReference type="NCBI Taxonomy" id="2599295"/>
    <lineage>
        <taxon>Bacteria</taxon>
        <taxon>Pseudomonadati</taxon>
        <taxon>Bacteroidota</taxon>
        <taxon>Sphingobacteriia</taxon>
        <taxon>Sphingobacteriales</taxon>
        <taxon>Sphingobacteriaceae</taxon>
        <taxon>Mucilaginibacter</taxon>
    </lineage>
</organism>
<reference evidence="9 10" key="1">
    <citation type="submission" date="2019-07" db="EMBL/GenBank/DDBJ databases">
        <authorList>
            <person name="Kim J."/>
        </authorList>
    </citation>
    <scope>NUCLEOTIDE SEQUENCE [LARGE SCALE GENOMIC DNA]</scope>
    <source>
        <strain evidence="10">dk17</strain>
    </source>
</reference>
<evidence type="ECO:0000256" key="2">
    <source>
        <dbReference type="ARBA" id="ARBA00022475"/>
    </source>
</evidence>
<accession>A0A563U7V8</accession>
<dbReference type="EMBL" id="VOEJ01000006">
    <property type="protein sequence ID" value="TWR27430.1"/>
    <property type="molecule type" value="Genomic_DNA"/>
</dbReference>
<keyword evidence="5 7" id="KW-1133">Transmembrane helix</keyword>
<evidence type="ECO:0000256" key="3">
    <source>
        <dbReference type="ARBA" id="ARBA00022692"/>
    </source>
</evidence>
<gene>
    <name evidence="9" type="ORF">FPZ43_13185</name>
</gene>
<dbReference type="InterPro" id="IPR036938">
    <property type="entry name" value="PAP2/HPO_sf"/>
</dbReference>
<feature type="transmembrane region" description="Helical" evidence="7">
    <location>
        <begin position="12"/>
        <end position="33"/>
    </location>
</feature>
<feature type="transmembrane region" description="Helical" evidence="7">
    <location>
        <begin position="53"/>
        <end position="76"/>
    </location>
</feature>
<dbReference type="AlphaFoldDB" id="A0A563U7V8"/>
<feature type="domain" description="Phosphatidic acid phosphatase type 2/haloperoxidase" evidence="8">
    <location>
        <begin position="83"/>
        <end position="198"/>
    </location>
</feature>
<sequence>MNNGARDVFYRTRYFLLPYIIVLCGCLVIKFLYSRETIYFTVNSHYSDLADIVMPYITYAGDGITVLLIAAALAILKSYRSGFLLASSYGVSSLVAQVLKYAFDMPRPGLYFQDQLSKIHLVKDLYILKVHSFPSGHTVTAFSAGIALTYLIQEKMWGLVLFAVAVLIGYSRMYLSQHFFEDVMAGSVVGAITTVLWIAFIDRKAFINSPLWCRGLLKK</sequence>
<dbReference type="PROSITE" id="PS51257">
    <property type="entry name" value="PROKAR_LIPOPROTEIN"/>
    <property type="match status" value="1"/>
</dbReference>
<feature type="transmembrane region" description="Helical" evidence="7">
    <location>
        <begin position="83"/>
        <end position="103"/>
    </location>
</feature>
<dbReference type="SMART" id="SM00014">
    <property type="entry name" value="acidPPc"/>
    <property type="match status" value="1"/>
</dbReference>
<dbReference type="GO" id="GO:0005886">
    <property type="term" value="C:plasma membrane"/>
    <property type="evidence" value="ECO:0007669"/>
    <property type="project" value="UniProtKB-SubCell"/>
</dbReference>
<protein>
    <submittedName>
        <fullName evidence="9">Phosphatase PAP2 family protein</fullName>
    </submittedName>
</protein>
<evidence type="ECO:0000256" key="6">
    <source>
        <dbReference type="ARBA" id="ARBA00023136"/>
    </source>
</evidence>
<keyword evidence="3 7" id="KW-0812">Transmembrane</keyword>
<dbReference type="SUPFAM" id="SSF48317">
    <property type="entry name" value="Acid phosphatase/Vanadium-dependent haloperoxidase"/>
    <property type="match status" value="1"/>
</dbReference>
<dbReference type="PANTHER" id="PTHR14969:SF62">
    <property type="entry name" value="DECAPRENYLPHOSPHORYL-5-PHOSPHORIBOSE PHOSPHATASE RV3807C-RELATED"/>
    <property type="match status" value="1"/>
</dbReference>
<keyword evidence="10" id="KW-1185">Reference proteome</keyword>
<evidence type="ECO:0000256" key="7">
    <source>
        <dbReference type="SAM" id="Phobius"/>
    </source>
</evidence>
<evidence type="ECO:0000259" key="8">
    <source>
        <dbReference type="SMART" id="SM00014"/>
    </source>
</evidence>
<dbReference type="RefSeq" id="WP_146382399.1">
    <property type="nucleotide sequence ID" value="NZ_VOEJ01000006.1"/>
</dbReference>
<feature type="transmembrane region" description="Helical" evidence="7">
    <location>
        <begin position="159"/>
        <end position="177"/>
    </location>
</feature>